<organism evidence="1">
    <name type="scientific">viral metagenome</name>
    <dbReference type="NCBI Taxonomy" id="1070528"/>
    <lineage>
        <taxon>unclassified sequences</taxon>
        <taxon>metagenomes</taxon>
        <taxon>organismal metagenomes</taxon>
    </lineage>
</organism>
<proteinExistence type="predicted"/>
<accession>A0A6C0H050</accession>
<evidence type="ECO:0000313" key="1">
    <source>
        <dbReference type="EMBL" id="QHT73892.1"/>
    </source>
</evidence>
<reference evidence="1" key="1">
    <citation type="journal article" date="2020" name="Nature">
        <title>Giant virus diversity and host interactions through global metagenomics.</title>
        <authorList>
            <person name="Schulz F."/>
            <person name="Roux S."/>
            <person name="Paez-Espino D."/>
            <person name="Jungbluth S."/>
            <person name="Walsh D.A."/>
            <person name="Denef V.J."/>
            <person name="McMahon K.D."/>
            <person name="Konstantinidis K.T."/>
            <person name="Eloe-Fadrosh E.A."/>
            <person name="Kyrpides N.C."/>
            <person name="Woyke T."/>
        </authorList>
    </citation>
    <scope>NUCLEOTIDE SEQUENCE</scope>
    <source>
        <strain evidence="1">GVMAG-M-3300023179-4</strain>
    </source>
</reference>
<name>A0A6C0H050_9ZZZZ</name>
<protein>
    <submittedName>
        <fullName evidence="1">Uncharacterized protein</fullName>
    </submittedName>
</protein>
<dbReference type="EMBL" id="MN739833">
    <property type="protein sequence ID" value="QHT73892.1"/>
    <property type="molecule type" value="Genomic_DNA"/>
</dbReference>
<dbReference type="AlphaFoldDB" id="A0A6C0H050"/>
<sequence length="191" mass="22678">MNYIYGSILTAVGVLFLKNGIESFANLNIDTKLLFGGNKDNKFSYSENKRLNFNFGKYPPCFNYSVEARHIFDTIDMKGEINKYQRLFDVYSILLCQKYHASYKECDSNMLKERINDLKKMMPQNYNKNLLLEKISKYVILNDSNVFKLILMSFYLIEEEIKKIKDDKIINLNDKFYYAMFQELLLLCDKF</sequence>